<evidence type="ECO:0000313" key="5">
    <source>
        <dbReference type="EMBL" id="KAL3744307.1"/>
    </source>
</evidence>
<evidence type="ECO:0000256" key="2">
    <source>
        <dbReference type="ARBA" id="ARBA00022737"/>
    </source>
</evidence>
<dbReference type="InterPro" id="IPR044974">
    <property type="entry name" value="Disease_R_plants"/>
</dbReference>
<evidence type="ECO:0000256" key="3">
    <source>
        <dbReference type="SAM" id="MobiDB-lite"/>
    </source>
</evidence>
<feature type="domain" description="TIR" evidence="4">
    <location>
        <begin position="107"/>
        <end position="249"/>
    </location>
</feature>
<dbReference type="Pfam" id="PF01582">
    <property type="entry name" value="TIR"/>
    <property type="match status" value="1"/>
</dbReference>
<name>A0ABD3L391_EUCGL</name>
<dbReference type="InterPro" id="IPR042197">
    <property type="entry name" value="Apaf_helical"/>
</dbReference>
<dbReference type="SMART" id="SM00255">
    <property type="entry name" value="TIR"/>
    <property type="match status" value="1"/>
</dbReference>
<organism evidence="5 6">
    <name type="scientific">Eucalyptus globulus</name>
    <name type="common">Tasmanian blue gum</name>
    <dbReference type="NCBI Taxonomy" id="34317"/>
    <lineage>
        <taxon>Eukaryota</taxon>
        <taxon>Viridiplantae</taxon>
        <taxon>Streptophyta</taxon>
        <taxon>Embryophyta</taxon>
        <taxon>Tracheophyta</taxon>
        <taxon>Spermatophyta</taxon>
        <taxon>Magnoliopsida</taxon>
        <taxon>eudicotyledons</taxon>
        <taxon>Gunneridae</taxon>
        <taxon>Pentapetalae</taxon>
        <taxon>rosids</taxon>
        <taxon>malvids</taxon>
        <taxon>Myrtales</taxon>
        <taxon>Myrtaceae</taxon>
        <taxon>Myrtoideae</taxon>
        <taxon>Eucalypteae</taxon>
        <taxon>Eucalyptus</taxon>
    </lineage>
</organism>
<keyword evidence="1" id="KW-0433">Leucine-rich repeat</keyword>
<dbReference type="InterPro" id="IPR058192">
    <property type="entry name" value="WHD_ROQ1-like"/>
</dbReference>
<gene>
    <name evidence="5" type="ORF">ACJRO7_013552</name>
</gene>
<reference evidence="5 6" key="1">
    <citation type="submission" date="2024-11" db="EMBL/GenBank/DDBJ databases">
        <title>Chromosome-level genome assembly of Eucalyptus globulus Labill. provides insights into its genome evolution.</title>
        <authorList>
            <person name="Li X."/>
        </authorList>
    </citation>
    <scope>NUCLEOTIDE SEQUENCE [LARGE SCALE GENOMIC DNA]</scope>
    <source>
        <strain evidence="5">CL2024</strain>
        <tissue evidence="5">Fresh tender leaves</tissue>
    </source>
</reference>
<evidence type="ECO:0000313" key="6">
    <source>
        <dbReference type="Proteomes" id="UP001634007"/>
    </source>
</evidence>
<dbReference type="Gene3D" id="3.40.50.10140">
    <property type="entry name" value="Toll/interleukin-1 receptor homology (TIR) domain"/>
    <property type="match status" value="1"/>
</dbReference>
<dbReference type="PRINTS" id="PR00364">
    <property type="entry name" value="DISEASERSIST"/>
</dbReference>
<dbReference type="Gene3D" id="3.40.50.300">
    <property type="entry name" value="P-loop containing nucleotide triphosphate hydrolases"/>
    <property type="match status" value="1"/>
</dbReference>
<dbReference type="SUPFAM" id="SSF52540">
    <property type="entry name" value="P-loop containing nucleoside triphosphate hydrolases"/>
    <property type="match status" value="1"/>
</dbReference>
<dbReference type="Pfam" id="PF00931">
    <property type="entry name" value="NB-ARC"/>
    <property type="match status" value="1"/>
</dbReference>
<dbReference type="SUPFAM" id="SSF52058">
    <property type="entry name" value="L domain-like"/>
    <property type="match status" value="2"/>
</dbReference>
<keyword evidence="6" id="KW-1185">Reference proteome</keyword>
<dbReference type="InterPro" id="IPR032675">
    <property type="entry name" value="LRR_dom_sf"/>
</dbReference>
<evidence type="ECO:0000256" key="1">
    <source>
        <dbReference type="ARBA" id="ARBA00022614"/>
    </source>
</evidence>
<accession>A0ABD3L391</accession>
<dbReference type="InterPro" id="IPR002182">
    <property type="entry name" value="NB-ARC"/>
</dbReference>
<dbReference type="Gene3D" id="1.10.8.430">
    <property type="entry name" value="Helical domain of apoptotic protease-activating factors"/>
    <property type="match status" value="1"/>
</dbReference>
<dbReference type="Gene3D" id="3.80.10.10">
    <property type="entry name" value="Ribonuclease Inhibitor"/>
    <property type="match status" value="2"/>
</dbReference>
<dbReference type="Proteomes" id="UP001634007">
    <property type="component" value="Unassembled WGS sequence"/>
</dbReference>
<dbReference type="InterPro" id="IPR027417">
    <property type="entry name" value="P-loop_NTPase"/>
</dbReference>
<dbReference type="AlphaFoldDB" id="A0ABD3L391"/>
<keyword evidence="2" id="KW-0677">Repeat</keyword>
<dbReference type="PANTHER" id="PTHR11017:SF570">
    <property type="entry name" value="DISEASE RESISTANCE PROTEIN (TIR-NBS CLASS)-RELATED"/>
    <property type="match status" value="1"/>
</dbReference>
<dbReference type="PANTHER" id="PTHR11017">
    <property type="entry name" value="LEUCINE-RICH REPEAT-CONTAINING PROTEIN"/>
    <property type="match status" value="1"/>
</dbReference>
<dbReference type="EMBL" id="JBJKBG010000003">
    <property type="protein sequence ID" value="KAL3744307.1"/>
    <property type="molecule type" value="Genomic_DNA"/>
</dbReference>
<dbReference type="Pfam" id="PF23282">
    <property type="entry name" value="WHD_ROQ1"/>
    <property type="match status" value="1"/>
</dbReference>
<dbReference type="InterPro" id="IPR035897">
    <property type="entry name" value="Toll_tir_struct_dom_sf"/>
</dbReference>
<proteinExistence type="predicted"/>
<feature type="compositionally biased region" description="Polar residues" evidence="3">
    <location>
        <begin position="41"/>
        <end position="50"/>
    </location>
</feature>
<dbReference type="InterPro" id="IPR000157">
    <property type="entry name" value="TIR_dom"/>
</dbReference>
<protein>
    <recommendedName>
        <fullName evidence="4">TIR domain-containing protein</fullName>
    </recommendedName>
</protein>
<evidence type="ECO:0000259" key="4">
    <source>
        <dbReference type="PROSITE" id="PS50104"/>
    </source>
</evidence>
<comment type="caution">
    <text evidence="5">The sequence shown here is derived from an EMBL/GenBank/DDBJ whole genome shotgun (WGS) entry which is preliminary data.</text>
</comment>
<sequence>MATQPTPDLLEELFELQSEEGESEETLLLPSTRQRNRAEFTETSTPTMSKQPRPDLLEELFELQSGEGESEENFLLPSSDSLEKINVLSESGANSRPSASSTFVTGNNYHVFLSFRGLDTRKSFVDHLYHRLKDVGLKFHPNFVFRDDESLPFGEDIAANLLSAIEHSKVSIPVISENYAASEWCLRELIHIMECKESREQIVLPVLYKVKPKDVRHLGGSFGETFRIHEHRFDEEVKQQGPTALKKALDLRVFESDKFADGCEGELVNELVEIIVHKQQHDFQPHLPVNLVGIEDRVAEVMKLVDIACPDTRTIGIWGMGGIGKTTLATIIYNKLFNEFKGMEYVQSLMISDITKNLERRVRDSKVGITMIRSSCEKKVLILLDDVDCHDHLDNLIGDCKFKSGSRIIITCRDKTLLKSEYKLYELKEMNCKESLLLFSRYAFEEEQLPTNLATLSGDIVATTGGLPLALMVIGSLLNGVKDEMVWREMIEKLRNAPDEVVQGKLRISYNTLTNKEKHIFLDIACFFLGIDKRIATYLWEDLKFFPRTGLQVLINRLLIKIDEKDRLRMHDQLRDLGRTIARPEDMKPWHWSRPWDVETMKILGRKEENENIEVLRLDEMGSKEFMERESFKKMPNLKFLHVEDVDFDGDFEGSLAELRWLTWKRCRDSFEATNFHLEKLVVLDLSSDYFSGNWRGWSSIKMERLKVLNLSCCLGLKSTPNLSMFKNLEMLILKGCSNIKEIDPSIGDVKRLVSLNLSLCKSLEKLPEQLGELENLERLVIDLTPIKEIPSSIGKLGELVELDLSCTEIKELPEFIRELNKLKILRISNSPIKRLPSSLGKLQSLQELDANGCFYLEGQILVDKGGLSSLKALRLRETKISGLPENLDQLSSLEHLDLLGCHFLQSLPKTPFSLSSLQLTCRSNELPLLSHLKHLKKLFLWCCMSLQSIPELPSCIGKLDVFECPKLERLPNLFDLKFLLELSLMGYDGLKKLDGLENLKSLTVLTLSTWSKFDELQSNVFREMADNLHALEGLEKLGSLEELNISERKHIQVLDLSKSEHLKRFIVKNCQSLVEIRCPSKFLEHFDRRGCESLKKFPDFLPHDGLWSDLHEGEEGFWGWE</sequence>
<feature type="region of interest" description="Disordered" evidence="3">
    <location>
        <begin position="18"/>
        <end position="54"/>
    </location>
</feature>
<dbReference type="PROSITE" id="PS50104">
    <property type="entry name" value="TIR"/>
    <property type="match status" value="1"/>
</dbReference>
<dbReference type="SUPFAM" id="SSF52200">
    <property type="entry name" value="Toll/Interleukin receptor TIR domain"/>
    <property type="match status" value="1"/>
</dbReference>